<evidence type="ECO:0000313" key="1">
    <source>
        <dbReference type="EMBL" id="CAI5448863.1"/>
    </source>
</evidence>
<gene>
    <name evidence="1" type="ORF">CAMP_LOCUS11500</name>
</gene>
<dbReference type="AlphaFoldDB" id="A0A9P1IN90"/>
<dbReference type="EMBL" id="CANHGI010000004">
    <property type="protein sequence ID" value="CAI5448863.1"/>
    <property type="molecule type" value="Genomic_DNA"/>
</dbReference>
<evidence type="ECO:0000313" key="2">
    <source>
        <dbReference type="Proteomes" id="UP001152747"/>
    </source>
</evidence>
<keyword evidence="2" id="KW-1185">Reference proteome</keyword>
<dbReference type="Proteomes" id="UP001152747">
    <property type="component" value="Unassembled WGS sequence"/>
</dbReference>
<dbReference type="OrthoDB" id="5777742at2759"/>
<proteinExistence type="predicted"/>
<sequence length="80" mass="9327">MIDSDDLVTAVEPTRVIEYQRALQIRIKQRYNCPEIPILTLRAPFVGFSAYVRFQSRARIHTVEILDKRDIDRLLNATPV</sequence>
<organism evidence="1 2">
    <name type="scientific">Caenorhabditis angaria</name>
    <dbReference type="NCBI Taxonomy" id="860376"/>
    <lineage>
        <taxon>Eukaryota</taxon>
        <taxon>Metazoa</taxon>
        <taxon>Ecdysozoa</taxon>
        <taxon>Nematoda</taxon>
        <taxon>Chromadorea</taxon>
        <taxon>Rhabditida</taxon>
        <taxon>Rhabditina</taxon>
        <taxon>Rhabditomorpha</taxon>
        <taxon>Rhabditoidea</taxon>
        <taxon>Rhabditidae</taxon>
        <taxon>Peloderinae</taxon>
        <taxon>Caenorhabditis</taxon>
    </lineage>
</organism>
<comment type="caution">
    <text evidence="1">The sequence shown here is derived from an EMBL/GenBank/DDBJ whole genome shotgun (WGS) entry which is preliminary data.</text>
</comment>
<reference evidence="1" key="1">
    <citation type="submission" date="2022-11" db="EMBL/GenBank/DDBJ databases">
        <authorList>
            <person name="Kikuchi T."/>
        </authorList>
    </citation>
    <scope>NUCLEOTIDE SEQUENCE</scope>
    <source>
        <strain evidence="1">PS1010</strain>
    </source>
</reference>
<protein>
    <submittedName>
        <fullName evidence="1">Uncharacterized protein</fullName>
    </submittedName>
</protein>
<name>A0A9P1IN90_9PELO</name>
<accession>A0A9P1IN90</accession>